<evidence type="ECO:0000313" key="3">
    <source>
        <dbReference type="Proteomes" id="UP000193685"/>
    </source>
</evidence>
<dbReference type="OMA" id="DCAEHRL"/>
<dbReference type="PANTHER" id="PTHR43157:SF31">
    <property type="entry name" value="PHOSPHATIDYLINOSITOL-GLYCAN BIOSYNTHESIS CLASS F PROTEIN"/>
    <property type="match status" value="1"/>
</dbReference>
<sequence length="322" mass="35231">MPGLLFSLIYGSQYSAKSIPDLSGRVMIVSGGNRGLGKAVVIHLLRAGAKVYMACRSPGRAAEAIKEIEAMNLSGQVIFLKLDLMDFESIRAAAREFSSAEDHLDVLYNNAGLAHSEEQTLDADGLEATIKSNHFGPFLLTNLLLDRLLRCEGSRVVTTSSRLYEWFTVRGDSFSSIERLNNVKSSSLNRYNQSKFANVLFTISLAKKHPKLLCNSAHPGLVSTDMLQAFGKPWGALAAAFSKSLVVLMTALGIFLNPEEGALTQLYLGTAHEVSERQISGKYFVPIANQNKMMAAATETNAEKLWKTTEDYFSALKIPLSL</sequence>
<keyword evidence="1" id="KW-0560">Oxidoreductase</keyword>
<dbReference type="RefSeq" id="XP_040724892.1">
    <property type="nucleotide sequence ID" value="XM_040869485.1"/>
</dbReference>
<dbReference type="GO" id="GO:0016491">
    <property type="term" value="F:oxidoreductase activity"/>
    <property type="evidence" value="ECO:0007669"/>
    <property type="project" value="UniProtKB-KW"/>
</dbReference>
<dbReference type="InterPro" id="IPR002347">
    <property type="entry name" value="SDR_fam"/>
</dbReference>
<proteinExistence type="predicted"/>
<comment type="caution">
    <text evidence="2">The sequence shown here is derived from an EMBL/GenBank/DDBJ whole genome shotgun (WGS) entry which is preliminary data.</text>
</comment>
<dbReference type="GeneID" id="63786084"/>
<accession>A0A1Y2FDX3</accession>
<dbReference type="PRINTS" id="PR00081">
    <property type="entry name" value="GDHRDH"/>
</dbReference>
<keyword evidence="3" id="KW-1185">Reference proteome</keyword>
<gene>
    <name evidence="2" type="ORF">BCR37DRAFT_380416</name>
</gene>
<dbReference type="AlphaFoldDB" id="A0A1Y2FDX3"/>
<dbReference type="SUPFAM" id="SSF51735">
    <property type="entry name" value="NAD(P)-binding Rossmann-fold domains"/>
    <property type="match status" value="1"/>
</dbReference>
<dbReference type="PANTHER" id="PTHR43157">
    <property type="entry name" value="PHOSPHATIDYLINOSITOL-GLYCAN BIOSYNTHESIS CLASS F PROTEIN-RELATED"/>
    <property type="match status" value="1"/>
</dbReference>
<protein>
    <submittedName>
        <fullName evidence="2">Uncharacterized protein</fullName>
    </submittedName>
</protein>
<dbReference type="Proteomes" id="UP000193685">
    <property type="component" value="Unassembled WGS sequence"/>
</dbReference>
<dbReference type="Pfam" id="PF00106">
    <property type="entry name" value="adh_short"/>
    <property type="match status" value="1"/>
</dbReference>
<reference evidence="2 3" key="1">
    <citation type="submission" date="2016-07" db="EMBL/GenBank/DDBJ databases">
        <title>Pervasive Adenine N6-methylation of Active Genes in Fungi.</title>
        <authorList>
            <consortium name="DOE Joint Genome Institute"/>
            <person name="Mondo S.J."/>
            <person name="Dannebaum R.O."/>
            <person name="Kuo R.C."/>
            <person name="Labutti K."/>
            <person name="Haridas S."/>
            <person name="Kuo A."/>
            <person name="Salamov A."/>
            <person name="Ahrendt S.R."/>
            <person name="Lipzen A."/>
            <person name="Sullivan W."/>
            <person name="Andreopoulos W.B."/>
            <person name="Clum A."/>
            <person name="Lindquist E."/>
            <person name="Daum C."/>
            <person name="Ramamoorthy G.K."/>
            <person name="Gryganskyi A."/>
            <person name="Culley D."/>
            <person name="Magnuson J.K."/>
            <person name="James T.Y."/>
            <person name="O'Malley M.A."/>
            <person name="Stajich J.E."/>
            <person name="Spatafora J.W."/>
            <person name="Visel A."/>
            <person name="Grigoriev I.V."/>
        </authorList>
    </citation>
    <scope>NUCLEOTIDE SEQUENCE [LARGE SCALE GENOMIC DNA]</scope>
    <source>
        <strain evidence="2 3">12-1054</strain>
    </source>
</reference>
<evidence type="ECO:0000256" key="1">
    <source>
        <dbReference type="ARBA" id="ARBA00023002"/>
    </source>
</evidence>
<dbReference type="InterPro" id="IPR036291">
    <property type="entry name" value="NAD(P)-bd_dom_sf"/>
</dbReference>
<dbReference type="STRING" id="56484.A0A1Y2FDX3"/>
<name>A0A1Y2FDX3_PROLT</name>
<dbReference type="EMBL" id="MCFI01000011">
    <property type="protein sequence ID" value="ORY81516.1"/>
    <property type="molecule type" value="Genomic_DNA"/>
</dbReference>
<evidence type="ECO:0000313" key="2">
    <source>
        <dbReference type="EMBL" id="ORY81516.1"/>
    </source>
</evidence>
<organism evidence="2 3">
    <name type="scientific">Protomyces lactucae-debilis</name>
    <dbReference type="NCBI Taxonomy" id="2754530"/>
    <lineage>
        <taxon>Eukaryota</taxon>
        <taxon>Fungi</taxon>
        <taxon>Dikarya</taxon>
        <taxon>Ascomycota</taxon>
        <taxon>Taphrinomycotina</taxon>
        <taxon>Taphrinomycetes</taxon>
        <taxon>Taphrinales</taxon>
        <taxon>Protomycetaceae</taxon>
        <taxon>Protomyces</taxon>
    </lineage>
</organism>
<dbReference type="OrthoDB" id="191139at2759"/>
<dbReference type="Gene3D" id="3.40.50.720">
    <property type="entry name" value="NAD(P)-binding Rossmann-like Domain"/>
    <property type="match status" value="1"/>
</dbReference>